<feature type="compositionally biased region" description="Low complexity" evidence="4">
    <location>
        <begin position="759"/>
        <end position="773"/>
    </location>
</feature>
<dbReference type="SUPFAM" id="SSF52172">
    <property type="entry name" value="CheY-like"/>
    <property type="match status" value="1"/>
</dbReference>
<dbReference type="InterPro" id="IPR058852">
    <property type="entry name" value="HTH_77"/>
</dbReference>
<comment type="caution">
    <text evidence="2">Lacks conserved residue(s) required for the propagation of feature annotation.</text>
</comment>
<dbReference type="RefSeq" id="WP_409122585.1">
    <property type="nucleotide sequence ID" value="NZ_JBJVNI010000016.1"/>
</dbReference>
<dbReference type="SUPFAM" id="SSF46894">
    <property type="entry name" value="C-terminal effector domain of the bipartite response regulators"/>
    <property type="match status" value="1"/>
</dbReference>
<dbReference type="PANTHER" id="PTHR47691:SF3">
    <property type="entry name" value="HTH-TYPE TRANSCRIPTIONAL REGULATOR RV0890C-RELATED"/>
    <property type="match status" value="1"/>
</dbReference>
<evidence type="ECO:0000256" key="3">
    <source>
        <dbReference type="PROSITE-ProRule" id="PRU01091"/>
    </source>
</evidence>
<dbReference type="SMART" id="SM00448">
    <property type="entry name" value="REC"/>
    <property type="match status" value="1"/>
</dbReference>
<feature type="DNA-binding region" description="OmpR/PhoB-type" evidence="3">
    <location>
        <begin position="920"/>
        <end position="1014"/>
    </location>
</feature>
<dbReference type="InterPro" id="IPR001867">
    <property type="entry name" value="OmpR/PhoB-type_DNA-bd"/>
</dbReference>
<dbReference type="PROSITE" id="PS50110">
    <property type="entry name" value="RESPONSE_REGULATORY"/>
    <property type="match status" value="1"/>
</dbReference>
<dbReference type="InterPro" id="IPR016032">
    <property type="entry name" value="Sig_transdc_resp-reg_C-effctor"/>
</dbReference>
<keyword evidence="1 3" id="KW-0238">DNA-binding</keyword>
<dbReference type="PANTHER" id="PTHR47691">
    <property type="entry name" value="REGULATOR-RELATED"/>
    <property type="match status" value="1"/>
</dbReference>
<dbReference type="Proteomes" id="UP001631957">
    <property type="component" value="Unassembled WGS sequence"/>
</dbReference>
<feature type="compositionally biased region" description="Pro residues" evidence="4">
    <location>
        <begin position="774"/>
        <end position="790"/>
    </location>
</feature>
<evidence type="ECO:0000313" key="7">
    <source>
        <dbReference type="EMBL" id="MFM9612762.1"/>
    </source>
</evidence>
<accession>A0ABW9I107</accession>
<dbReference type="Gene3D" id="3.40.50.300">
    <property type="entry name" value="P-loop containing nucleotide triphosphate hydrolases"/>
    <property type="match status" value="1"/>
</dbReference>
<dbReference type="Gene3D" id="1.25.40.10">
    <property type="entry name" value="Tetratricopeptide repeat domain"/>
    <property type="match status" value="1"/>
</dbReference>
<proteinExistence type="predicted"/>
<dbReference type="InterPro" id="IPR011006">
    <property type="entry name" value="CheY-like_superfamily"/>
</dbReference>
<evidence type="ECO:0000313" key="8">
    <source>
        <dbReference type="Proteomes" id="UP001631957"/>
    </source>
</evidence>
<dbReference type="SMART" id="SM00862">
    <property type="entry name" value="Trans_reg_C"/>
    <property type="match status" value="1"/>
</dbReference>
<evidence type="ECO:0000259" key="5">
    <source>
        <dbReference type="PROSITE" id="PS50110"/>
    </source>
</evidence>
<dbReference type="Gene3D" id="1.10.10.10">
    <property type="entry name" value="Winged helix-like DNA-binding domain superfamily/Winged helix DNA-binding domain"/>
    <property type="match status" value="1"/>
</dbReference>
<dbReference type="Pfam" id="PF00072">
    <property type="entry name" value="Response_reg"/>
    <property type="match status" value="1"/>
</dbReference>
<name>A0ABW9I107_9ACTN</name>
<dbReference type="EMBL" id="JBJVNI010000016">
    <property type="protein sequence ID" value="MFM9612762.1"/>
    <property type="molecule type" value="Genomic_DNA"/>
</dbReference>
<feature type="domain" description="Response regulatory" evidence="5">
    <location>
        <begin position="796"/>
        <end position="909"/>
    </location>
</feature>
<comment type="caution">
    <text evidence="7">The sequence shown here is derived from an EMBL/GenBank/DDBJ whole genome shotgun (WGS) entry which is preliminary data.</text>
</comment>
<dbReference type="PROSITE" id="PS51755">
    <property type="entry name" value="OMPR_PHOB"/>
    <property type="match status" value="1"/>
</dbReference>
<dbReference type="Gene3D" id="3.40.50.2300">
    <property type="match status" value="1"/>
</dbReference>
<dbReference type="InterPro" id="IPR027417">
    <property type="entry name" value="P-loop_NTPase"/>
</dbReference>
<dbReference type="InterPro" id="IPR049945">
    <property type="entry name" value="AAA_22"/>
</dbReference>
<dbReference type="CDD" id="cd00383">
    <property type="entry name" value="trans_reg_C"/>
    <property type="match status" value="1"/>
</dbReference>
<feature type="region of interest" description="Disordered" evidence="4">
    <location>
        <begin position="672"/>
        <end position="804"/>
    </location>
</feature>
<dbReference type="CDD" id="cd17574">
    <property type="entry name" value="REC_OmpR"/>
    <property type="match status" value="1"/>
</dbReference>
<evidence type="ECO:0000259" key="6">
    <source>
        <dbReference type="PROSITE" id="PS51755"/>
    </source>
</evidence>
<evidence type="ECO:0000256" key="1">
    <source>
        <dbReference type="ARBA" id="ARBA00023125"/>
    </source>
</evidence>
<feature type="compositionally biased region" description="Basic and acidic residues" evidence="4">
    <location>
        <begin position="735"/>
        <end position="753"/>
    </location>
</feature>
<dbReference type="Pfam" id="PF13401">
    <property type="entry name" value="AAA_22"/>
    <property type="match status" value="1"/>
</dbReference>
<evidence type="ECO:0000256" key="4">
    <source>
        <dbReference type="SAM" id="MobiDB-lite"/>
    </source>
</evidence>
<sequence length="1014" mass="108481">MTEVTAGCGNLPAAFTSFVGRRQETAELRRLLDTRRLLTLTGTGGVGKTRLALEVTAASAQAFTDGVWLVNLAPVSDPSAVPAAVASALRVPDRGARPFTDQLTGYLAGRHTLLVLDNCEHLVDACADLVATLLPAAPRLRVLATSRHTLGVTGEHVHALAPLTRDEAVQLLRDRAAAVRSGYADDEPDDEIARLCTGLDHLPLAIELAASRLRTLSVGQLTDRLEDRFALLTGGSRTAPAHQRTLRGMIDWSYELCAPAERLLWNRLSVFAGGFSLEAAEAVCHGDGIEEAEVLDLLDRLVTQSVVLTCALSGRPRYRLLEAIREYGRERLADSGELDGLRRRHRDHFLTVAQRVDQDWYGPGQEENLALLRAEHTNLLAALDHDGEPRTRLALVTALRWHWCAGGFLSEGRRQVERVLAAAPDPCAERARALLTAVAIAQTQGDLTAADRLLDEAEELGRRLGDAWVRTQADGLRGVSAHYRGQPQESVRRSETALAAMTALGDEHEAASWRLALACLQAYADDPRAAHTGARFVAAARACGERWGRAQVLMALGHHAWARGDRAATENLVTSALECMRGLADHTMVARMLELLAWSTAAAGAHERAARLLGLADALWRDAGSSVRAFGTRMTEQHARCEHAAIEALGEAAYRKAFAAGGRHRCPVQAVDDALAGPDGDGDGDGGQGTSAGEADPGMPADGNGRQSSTAGEAAAGMRPDENGRQSSTADEADPGMRADGNGRHKTAADHANAHSHAHANANANANAASEADPGPPAPNAPPRHLPPTTGPRAADVLLVDGDPASGERARRALAERGYRVRSAADGVTGLNLFRHRAPDVAVLAARLPGLDGMSLARRISEESTVPVLLVSDHDHPADVVTCLEKGADDCLARPVDGSVLAARVGALLRRSGAEQPSGTRAVRFGDLVFCPVSLEVRRAGQALHLTTTELKLLREFAASPGTVLTRDLLLERVWDHAWCGDNRVVDVHVQRLRAKIGRDRIETVRGFGYKLRP</sequence>
<dbReference type="Pfam" id="PF00486">
    <property type="entry name" value="Trans_reg_C"/>
    <property type="match status" value="1"/>
</dbReference>
<gene>
    <name evidence="7" type="ORF">ACKI18_29165</name>
</gene>
<reference evidence="7 8" key="1">
    <citation type="submission" date="2024-12" db="EMBL/GenBank/DDBJ databases">
        <title>Forecasting of Potato common scab and diversities of Pathogenic streptomyces spp. in china.</title>
        <authorList>
            <person name="Handique U."/>
            <person name="Wu J."/>
        </authorList>
    </citation>
    <scope>NUCLEOTIDE SEQUENCE [LARGE SCALE GENOMIC DNA]</scope>
    <source>
        <strain evidence="7 8">ZRIMU1530</strain>
    </source>
</reference>
<dbReference type="SUPFAM" id="SSF52540">
    <property type="entry name" value="P-loop containing nucleoside triphosphate hydrolases"/>
    <property type="match status" value="1"/>
</dbReference>
<evidence type="ECO:0000256" key="2">
    <source>
        <dbReference type="PROSITE-ProRule" id="PRU00169"/>
    </source>
</evidence>
<feature type="domain" description="OmpR/PhoB-type" evidence="6">
    <location>
        <begin position="920"/>
        <end position="1014"/>
    </location>
</feature>
<organism evidence="7 8">
    <name type="scientific">Streptomyces niveiscabiei</name>
    <dbReference type="NCBI Taxonomy" id="164115"/>
    <lineage>
        <taxon>Bacteria</taxon>
        <taxon>Bacillati</taxon>
        <taxon>Actinomycetota</taxon>
        <taxon>Actinomycetes</taxon>
        <taxon>Kitasatosporales</taxon>
        <taxon>Streptomycetaceae</taxon>
        <taxon>Streptomyces</taxon>
    </lineage>
</organism>
<dbReference type="InterPro" id="IPR036388">
    <property type="entry name" value="WH-like_DNA-bd_sf"/>
</dbReference>
<dbReference type="Pfam" id="PF25872">
    <property type="entry name" value="HTH_77"/>
    <property type="match status" value="1"/>
</dbReference>
<dbReference type="InterPro" id="IPR001789">
    <property type="entry name" value="Sig_transdc_resp-reg_receiver"/>
</dbReference>
<protein>
    <submittedName>
        <fullName evidence="7">Winged helix-turn-helix domain-containing protein</fullName>
    </submittedName>
</protein>
<keyword evidence="8" id="KW-1185">Reference proteome</keyword>
<dbReference type="InterPro" id="IPR011990">
    <property type="entry name" value="TPR-like_helical_dom_sf"/>
</dbReference>
<dbReference type="PRINTS" id="PR00364">
    <property type="entry name" value="DISEASERSIST"/>
</dbReference>